<evidence type="ECO:0000313" key="2">
    <source>
        <dbReference type="EMBL" id="GHH23183.1"/>
    </source>
</evidence>
<name>A0ABQ3LQ84_9PSEU</name>
<proteinExistence type="predicted"/>
<comment type="caution">
    <text evidence="2">The sequence shown here is derived from an EMBL/GenBank/DDBJ whole genome shotgun (WGS) entry which is preliminary data.</text>
</comment>
<keyword evidence="3" id="KW-1185">Reference proteome</keyword>
<organism evidence="2 3">
    <name type="scientific">Amycolatopsis oliviviridis</name>
    <dbReference type="NCBI Taxonomy" id="1471590"/>
    <lineage>
        <taxon>Bacteria</taxon>
        <taxon>Bacillati</taxon>
        <taxon>Actinomycetota</taxon>
        <taxon>Actinomycetes</taxon>
        <taxon>Pseudonocardiales</taxon>
        <taxon>Pseudonocardiaceae</taxon>
        <taxon>Amycolatopsis</taxon>
    </lineage>
</organism>
<accession>A0ABQ3LQ84</accession>
<feature type="region of interest" description="Disordered" evidence="1">
    <location>
        <begin position="94"/>
        <end position="131"/>
    </location>
</feature>
<gene>
    <name evidence="2" type="ORF">GCM10017790_45920</name>
</gene>
<evidence type="ECO:0000313" key="3">
    <source>
        <dbReference type="Proteomes" id="UP000635387"/>
    </source>
</evidence>
<evidence type="ECO:0000256" key="1">
    <source>
        <dbReference type="SAM" id="MobiDB-lite"/>
    </source>
</evidence>
<dbReference type="Proteomes" id="UP000635387">
    <property type="component" value="Unassembled WGS sequence"/>
</dbReference>
<sequence length="131" mass="14001">MSLDGEDRGCEHVEATVVVLSERLVCEGLQHGHPPSLSIQSLPDRYGPNPLRNIAVPTLSSSEIGDPSPQYGDGSNEPWPLCGFRCVQRTKIHTVTPRSEGPGITSLSIDQTVGTAPRDPVTGNGDRPTCE</sequence>
<feature type="compositionally biased region" description="Polar residues" evidence="1">
    <location>
        <begin position="105"/>
        <end position="114"/>
    </location>
</feature>
<reference evidence="3" key="1">
    <citation type="journal article" date="2019" name="Int. J. Syst. Evol. Microbiol.">
        <title>The Global Catalogue of Microorganisms (GCM) 10K type strain sequencing project: providing services to taxonomists for standard genome sequencing and annotation.</title>
        <authorList>
            <consortium name="The Broad Institute Genomics Platform"/>
            <consortium name="The Broad Institute Genome Sequencing Center for Infectious Disease"/>
            <person name="Wu L."/>
            <person name="Ma J."/>
        </authorList>
    </citation>
    <scope>NUCLEOTIDE SEQUENCE [LARGE SCALE GENOMIC DNA]</scope>
    <source>
        <strain evidence="3">CGMCC 4.7683</strain>
    </source>
</reference>
<protein>
    <submittedName>
        <fullName evidence="2">Uncharacterized protein</fullName>
    </submittedName>
</protein>
<feature type="region of interest" description="Disordered" evidence="1">
    <location>
        <begin position="32"/>
        <end position="75"/>
    </location>
</feature>
<dbReference type="EMBL" id="BNAY01000005">
    <property type="protein sequence ID" value="GHH23183.1"/>
    <property type="molecule type" value="Genomic_DNA"/>
</dbReference>